<reference evidence="9 10" key="1">
    <citation type="submission" date="2020-02" db="EMBL/GenBank/DDBJ databases">
        <title>Bacillus aquiflavi sp. nov., isolated from yellow water of strong flavor Chinese baijiu in Yibin region of China.</title>
        <authorList>
            <person name="Xie J."/>
        </authorList>
    </citation>
    <scope>NUCLEOTIDE SEQUENCE [LARGE SCALE GENOMIC DNA]</scope>
    <source>
        <strain evidence="9 10">3H-10</strain>
    </source>
</reference>
<dbReference type="PROSITE" id="PS00170">
    <property type="entry name" value="CSA_PPIASE_1"/>
    <property type="match status" value="1"/>
</dbReference>
<keyword evidence="5" id="KW-0732">Signal</keyword>
<evidence type="ECO:0000256" key="1">
    <source>
        <dbReference type="ARBA" id="ARBA00000971"/>
    </source>
</evidence>
<comment type="catalytic activity">
    <reaction evidence="1 5">
        <text>[protein]-peptidylproline (omega=180) = [protein]-peptidylproline (omega=0)</text>
        <dbReference type="Rhea" id="RHEA:16237"/>
        <dbReference type="Rhea" id="RHEA-COMP:10747"/>
        <dbReference type="Rhea" id="RHEA-COMP:10748"/>
        <dbReference type="ChEBI" id="CHEBI:83833"/>
        <dbReference type="ChEBI" id="CHEBI:83834"/>
        <dbReference type="EC" id="5.2.1.8"/>
    </reaction>
</comment>
<dbReference type="Proteomes" id="UP000570010">
    <property type="component" value="Unassembled WGS sequence"/>
</dbReference>
<keyword evidence="4 5" id="KW-0413">Isomerase</keyword>
<keyword evidence="3 5" id="KW-0697">Rotamase</keyword>
<dbReference type="InterPro" id="IPR029000">
    <property type="entry name" value="Cyclophilin-like_dom_sf"/>
</dbReference>
<dbReference type="EMBL" id="JAAIWN010000003">
    <property type="protein sequence ID" value="NEY80414.1"/>
    <property type="molecule type" value="Genomic_DNA"/>
</dbReference>
<dbReference type="SUPFAM" id="SSF50891">
    <property type="entry name" value="Cyclophilin-like"/>
    <property type="match status" value="1"/>
</dbReference>
<feature type="compositionally biased region" description="Polar residues" evidence="6">
    <location>
        <begin position="24"/>
        <end position="37"/>
    </location>
</feature>
<evidence type="ECO:0000256" key="3">
    <source>
        <dbReference type="ARBA" id="ARBA00023110"/>
    </source>
</evidence>
<evidence type="ECO:0000256" key="4">
    <source>
        <dbReference type="ARBA" id="ARBA00023235"/>
    </source>
</evidence>
<dbReference type="PANTHER" id="PTHR45625">
    <property type="entry name" value="PEPTIDYL-PROLYL CIS-TRANS ISOMERASE-RELATED"/>
    <property type="match status" value="1"/>
</dbReference>
<comment type="similarity">
    <text evidence="5">Belongs to the cyclophilin-type PPIase family.</text>
</comment>
<dbReference type="AlphaFoldDB" id="A0A6B3VYJ3"/>
<proteinExistence type="inferred from homology"/>
<evidence type="ECO:0000313" key="9">
    <source>
        <dbReference type="EMBL" id="NEY80414.1"/>
    </source>
</evidence>
<dbReference type="PROSITE" id="PS50072">
    <property type="entry name" value="CSA_PPIASE_2"/>
    <property type="match status" value="1"/>
</dbReference>
<feature type="domain" description="PPIase cyclophilin-type" evidence="7">
    <location>
        <begin position="72"/>
        <end position="246"/>
    </location>
</feature>
<evidence type="ECO:0000313" key="8">
    <source>
        <dbReference type="EMBL" id="MBA4536040.1"/>
    </source>
</evidence>
<dbReference type="RefSeq" id="WP_163239779.1">
    <property type="nucleotide sequence ID" value="NZ_JAAIWN010000003.1"/>
</dbReference>
<dbReference type="Pfam" id="PF00160">
    <property type="entry name" value="Pro_isomerase"/>
    <property type="match status" value="1"/>
</dbReference>
<dbReference type="InterPro" id="IPR002130">
    <property type="entry name" value="Cyclophilin-type_PPIase_dom"/>
</dbReference>
<dbReference type="Gene3D" id="2.40.100.10">
    <property type="entry name" value="Cyclophilin-like"/>
    <property type="match status" value="1"/>
</dbReference>
<dbReference type="InterPro" id="IPR044666">
    <property type="entry name" value="Cyclophilin_A-like"/>
</dbReference>
<dbReference type="GO" id="GO:0003755">
    <property type="term" value="F:peptidyl-prolyl cis-trans isomerase activity"/>
    <property type="evidence" value="ECO:0007669"/>
    <property type="project" value="UniProtKB-UniRule"/>
</dbReference>
<dbReference type="PROSITE" id="PS51257">
    <property type="entry name" value="PROKAR_LIPOPROTEIN"/>
    <property type="match status" value="1"/>
</dbReference>
<evidence type="ECO:0000313" key="11">
    <source>
        <dbReference type="Proteomes" id="UP000570010"/>
    </source>
</evidence>
<evidence type="ECO:0000256" key="5">
    <source>
        <dbReference type="RuleBase" id="RU363019"/>
    </source>
</evidence>
<dbReference type="Proteomes" id="UP000472971">
    <property type="component" value="Unassembled WGS sequence"/>
</dbReference>
<sequence>MKKSLFASLVTIMLILGACSTNSDDTVKQKTNNNEKQSQAEKQKEGEKDMNNVVYPQLTTEVLENEQLVEMETSMGTIKIKLFPEYAPKTVENFVTHSKNGYYDGVTFHRVIDDFMIQGGDPDGTGRGGESIYGHPFEDEFSDKLFNLRGALSMANAGPNTNGSQFFIVQNNSMDPSFKGQLEKAGYPKEIIDAFIEMGGTPYLNFKHTVFGQVIEGMDVVDKIAKVEVDYSDKPVEDVIIKKITVIK</sequence>
<dbReference type="EC" id="5.2.1.8" evidence="5"/>
<gene>
    <name evidence="9" type="ORF">G4D64_02505</name>
    <name evidence="8" type="ORF">H1Z61_02510</name>
</gene>
<evidence type="ECO:0000259" key="7">
    <source>
        <dbReference type="PROSITE" id="PS50072"/>
    </source>
</evidence>
<reference evidence="8 11" key="2">
    <citation type="submission" date="2020-07" db="EMBL/GenBank/DDBJ databases">
        <authorList>
            <person name="Feng H."/>
        </authorList>
    </citation>
    <scope>NUCLEOTIDE SEQUENCE [LARGE SCALE GENOMIC DNA]</scope>
    <source>
        <strain evidence="8">S-12</strain>
        <strain evidence="11">s-12</strain>
    </source>
</reference>
<comment type="function">
    <text evidence="2 5">PPIases accelerate the folding of proteins. It catalyzes the cis-trans isomerization of proline imidic peptide bonds in oligopeptides.</text>
</comment>
<dbReference type="PRINTS" id="PR00153">
    <property type="entry name" value="CSAPPISMRASE"/>
</dbReference>
<name>A0A6B3VYJ3_9BACI</name>
<feature type="signal peptide" evidence="5">
    <location>
        <begin position="1"/>
        <end position="23"/>
    </location>
</feature>
<dbReference type="InterPro" id="IPR020892">
    <property type="entry name" value="Cyclophilin-type_PPIase_CS"/>
</dbReference>
<dbReference type="PANTHER" id="PTHR45625:SF4">
    <property type="entry name" value="PEPTIDYLPROLYL ISOMERASE DOMAIN AND WD REPEAT-CONTAINING PROTEIN 1"/>
    <property type="match status" value="1"/>
</dbReference>
<evidence type="ECO:0000256" key="6">
    <source>
        <dbReference type="SAM" id="MobiDB-lite"/>
    </source>
</evidence>
<organism evidence="9 10">
    <name type="scientific">Bacillus aquiflavi</name>
    <dbReference type="NCBI Taxonomy" id="2672567"/>
    <lineage>
        <taxon>Bacteria</taxon>
        <taxon>Bacillati</taxon>
        <taxon>Bacillota</taxon>
        <taxon>Bacilli</taxon>
        <taxon>Bacillales</taxon>
        <taxon>Bacillaceae</taxon>
        <taxon>Bacillus</taxon>
    </lineage>
</organism>
<evidence type="ECO:0000256" key="2">
    <source>
        <dbReference type="ARBA" id="ARBA00002388"/>
    </source>
</evidence>
<protein>
    <recommendedName>
        <fullName evidence="5">Peptidyl-prolyl cis-trans isomerase</fullName>
        <shortName evidence="5">PPIase</shortName>
        <ecNumber evidence="5">5.2.1.8</ecNumber>
    </recommendedName>
</protein>
<feature type="compositionally biased region" description="Basic and acidic residues" evidence="6">
    <location>
        <begin position="38"/>
        <end position="49"/>
    </location>
</feature>
<accession>A0A6B3VYJ3</accession>
<feature type="region of interest" description="Disordered" evidence="6">
    <location>
        <begin position="24"/>
        <end position="49"/>
    </location>
</feature>
<evidence type="ECO:0000313" key="10">
    <source>
        <dbReference type="Proteomes" id="UP000472971"/>
    </source>
</evidence>
<comment type="caution">
    <text evidence="9">The sequence shown here is derived from an EMBL/GenBank/DDBJ whole genome shotgun (WGS) entry which is preliminary data.</text>
</comment>
<keyword evidence="10" id="KW-1185">Reference proteome</keyword>
<dbReference type="EMBL" id="JACEIO010000003">
    <property type="protein sequence ID" value="MBA4536040.1"/>
    <property type="molecule type" value="Genomic_DNA"/>
</dbReference>
<feature type="chain" id="PRO_5033934828" description="Peptidyl-prolyl cis-trans isomerase" evidence="5">
    <location>
        <begin position="24"/>
        <end position="248"/>
    </location>
</feature>
<dbReference type="GO" id="GO:0006457">
    <property type="term" value="P:protein folding"/>
    <property type="evidence" value="ECO:0007669"/>
    <property type="project" value="InterPro"/>
</dbReference>